<dbReference type="InterPro" id="IPR005269">
    <property type="entry name" value="LOG"/>
</dbReference>
<gene>
    <name evidence="4" type="ORF">J3U87_10150</name>
</gene>
<dbReference type="Gene3D" id="3.40.50.450">
    <property type="match status" value="1"/>
</dbReference>
<dbReference type="EC" id="3.2.2.n1" evidence="3"/>
<sequence length="177" mass="19657">MAKICVFCASSSRISESYFQVTREMGAAIAEQGHTLVWGGGRVGLMGALAIAVQEKGGRVIGVIPEKLRIREVAYTRSDELIVTDTMAERKTRMIDESDAFVTLAGGYGTLDEMLEVLTLRQLGYHDKPIYLVNTDGFYDSLLGFLHQLEHTGFVRETPVPLYEVVNHPHELIGRIL</sequence>
<name>A0A8A4TTY2_SULCO</name>
<reference evidence="4" key="1">
    <citation type="submission" date="2021-03" db="EMBL/GenBank/DDBJ databases">
        <title>Acanthopleuribacteraceae sp. M133.</title>
        <authorList>
            <person name="Wang G."/>
        </authorList>
    </citation>
    <scope>NUCLEOTIDE SEQUENCE</scope>
    <source>
        <strain evidence="4">M133</strain>
    </source>
</reference>
<evidence type="ECO:0000313" key="4">
    <source>
        <dbReference type="EMBL" id="QTD52827.1"/>
    </source>
</evidence>
<accession>A0A8A4TTY2</accession>
<comment type="similarity">
    <text evidence="2 3">Belongs to the LOG family.</text>
</comment>
<dbReference type="GO" id="GO:0009691">
    <property type="term" value="P:cytokinin biosynthetic process"/>
    <property type="evidence" value="ECO:0007669"/>
    <property type="project" value="UniProtKB-UniRule"/>
</dbReference>
<keyword evidence="3" id="KW-0378">Hydrolase</keyword>
<evidence type="ECO:0000256" key="2">
    <source>
        <dbReference type="ARBA" id="ARBA00006763"/>
    </source>
</evidence>
<dbReference type="RefSeq" id="WP_237382926.1">
    <property type="nucleotide sequence ID" value="NZ_CP071793.1"/>
</dbReference>
<keyword evidence="5" id="KW-1185">Reference proteome</keyword>
<dbReference type="AlphaFoldDB" id="A0A8A4TTY2"/>
<keyword evidence="3" id="KW-0203">Cytokinin biosynthesis</keyword>
<evidence type="ECO:0000256" key="3">
    <source>
        <dbReference type="RuleBase" id="RU363015"/>
    </source>
</evidence>
<comment type="catalytic activity">
    <reaction evidence="1">
        <text>AMP + H2O = D-ribose 5-phosphate + adenine</text>
        <dbReference type="Rhea" id="RHEA:20129"/>
        <dbReference type="ChEBI" id="CHEBI:15377"/>
        <dbReference type="ChEBI" id="CHEBI:16708"/>
        <dbReference type="ChEBI" id="CHEBI:78346"/>
        <dbReference type="ChEBI" id="CHEBI:456215"/>
        <dbReference type="EC" id="3.2.2.4"/>
    </reaction>
</comment>
<dbReference type="NCBIfam" id="TIGR00730">
    <property type="entry name" value="Rossman fold protein, TIGR00730 family"/>
    <property type="match status" value="1"/>
</dbReference>
<dbReference type="Pfam" id="PF03641">
    <property type="entry name" value="Lysine_decarbox"/>
    <property type="match status" value="1"/>
</dbReference>
<organism evidence="4 5">
    <name type="scientific">Sulfidibacter corallicola</name>
    <dbReference type="NCBI Taxonomy" id="2818388"/>
    <lineage>
        <taxon>Bacteria</taxon>
        <taxon>Pseudomonadati</taxon>
        <taxon>Acidobacteriota</taxon>
        <taxon>Holophagae</taxon>
        <taxon>Acanthopleuribacterales</taxon>
        <taxon>Acanthopleuribacteraceae</taxon>
        <taxon>Sulfidibacter</taxon>
    </lineage>
</organism>
<evidence type="ECO:0000313" key="5">
    <source>
        <dbReference type="Proteomes" id="UP000663929"/>
    </source>
</evidence>
<dbReference type="PANTHER" id="PTHR31223">
    <property type="entry name" value="LOG FAMILY PROTEIN YJL055W"/>
    <property type="match status" value="1"/>
</dbReference>
<dbReference type="EMBL" id="CP071793">
    <property type="protein sequence ID" value="QTD52827.1"/>
    <property type="molecule type" value="Genomic_DNA"/>
</dbReference>
<dbReference type="InterPro" id="IPR031100">
    <property type="entry name" value="LOG_fam"/>
</dbReference>
<dbReference type="KEGG" id="scor:J3U87_10150"/>
<dbReference type="PANTHER" id="PTHR31223:SF70">
    <property type="entry name" value="LOG FAMILY PROTEIN YJL055W"/>
    <property type="match status" value="1"/>
</dbReference>
<evidence type="ECO:0000256" key="1">
    <source>
        <dbReference type="ARBA" id="ARBA00000274"/>
    </source>
</evidence>
<proteinExistence type="inferred from homology"/>
<dbReference type="GO" id="GO:0008714">
    <property type="term" value="F:AMP nucleosidase activity"/>
    <property type="evidence" value="ECO:0007669"/>
    <property type="project" value="UniProtKB-EC"/>
</dbReference>
<protein>
    <recommendedName>
        <fullName evidence="3">Cytokinin riboside 5'-monophosphate phosphoribohydrolase</fullName>
        <ecNumber evidence="3">3.2.2.n1</ecNumber>
    </recommendedName>
</protein>
<dbReference type="Proteomes" id="UP000663929">
    <property type="component" value="Chromosome"/>
</dbReference>
<dbReference type="GO" id="GO:0005829">
    <property type="term" value="C:cytosol"/>
    <property type="evidence" value="ECO:0007669"/>
    <property type="project" value="TreeGrafter"/>
</dbReference>
<dbReference type="SUPFAM" id="SSF102405">
    <property type="entry name" value="MCP/YpsA-like"/>
    <property type="match status" value="1"/>
</dbReference>